<dbReference type="WBParaSite" id="MhA1_Contig2316.frz3.gene6">
    <property type="protein sequence ID" value="MhA1_Contig2316.frz3.gene6"/>
    <property type="gene ID" value="MhA1_Contig2316.frz3.gene6"/>
</dbReference>
<evidence type="ECO:0000313" key="1">
    <source>
        <dbReference type="Proteomes" id="UP000095281"/>
    </source>
</evidence>
<dbReference type="SUPFAM" id="SSF53756">
    <property type="entry name" value="UDP-Glycosyltransferase/glycogen phosphorylase"/>
    <property type="match status" value="1"/>
</dbReference>
<evidence type="ECO:0000313" key="2">
    <source>
        <dbReference type="WBParaSite" id="MhA1_Contig2316.frz3.gene6"/>
    </source>
</evidence>
<name>A0A1I8BHT4_MELHA</name>
<organism evidence="1 2">
    <name type="scientific">Meloidogyne hapla</name>
    <name type="common">Root-knot nematode worm</name>
    <dbReference type="NCBI Taxonomy" id="6305"/>
    <lineage>
        <taxon>Eukaryota</taxon>
        <taxon>Metazoa</taxon>
        <taxon>Ecdysozoa</taxon>
        <taxon>Nematoda</taxon>
        <taxon>Chromadorea</taxon>
        <taxon>Rhabditida</taxon>
        <taxon>Tylenchina</taxon>
        <taxon>Tylenchomorpha</taxon>
        <taxon>Tylenchoidea</taxon>
        <taxon>Meloidogynidae</taxon>
        <taxon>Meloidogyninae</taxon>
        <taxon>Meloidogyne</taxon>
    </lineage>
</organism>
<dbReference type="Proteomes" id="UP000095281">
    <property type="component" value="Unplaced"/>
</dbReference>
<accession>A0A1I8BHT4</accession>
<keyword evidence="1" id="KW-1185">Reference proteome</keyword>
<proteinExistence type="predicted"/>
<sequence length="324" mass="37860">MNRYDLGIGEYSEMASIVTIFAELEIETTINISPSIFLTHFLEFLEVDLSNICIPDVNNVHRHDGLPNSEICVKGKSNLAEQTLSKQKHYYKTYYEKCIKSDLKGKIKLQDIEEPQNIEIAKNLRQKFHPLKLIKNIKCCFINQHELGNSKNYSNCNKIDLKEKIKLQNIEEMEKSRQKFHPLELFKKIEYHFVNQHELGNFRNYPKHDKIVYIGGILIEERGILNKSKIPVNPQDHKCVVLFSTGTAVNFVKEDRKNIEDMFKIFSTFDDCKFIVRIKKSIIPEVYSKNIEIFDSKYEANEIKSDNHKKISKQELIDQQGILG</sequence>
<dbReference type="AlphaFoldDB" id="A0A1I8BHT4"/>
<protein>
    <submittedName>
        <fullName evidence="2">Glucuronosyltransferase</fullName>
    </submittedName>
</protein>
<reference evidence="2" key="1">
    <citation type="submission" date="2016-11" db="UniProtKB">
        <authorList>
            <consortium name="WormBaseParasite"/>
        </authorList>
    </citation>
    <scope>IDENTIFICATION</scope>
</reference>